<evidence type="ECO:0000256" key="9">
    <source>
        <dbReference type="RuleBase" id="RU365015"/>
    </source>
</evidence>
<evidence type="ECO:0000313" key="12">
    <source>
        <dbReference type="EMBL" id="QNV38268.1"/>
    </source>
</evidence>
<dbReference type="RefSeq" id="WP_190724987.1">
    <property type="nucleotide sequence ID" value="NZ_CP061539.1"/>
</dbReference>
<dbReference type="PROSITE" id="PS00609">
    <property type="entry name" value="GLYCOSYL_HYDROL_F32"/>
    <property type="match status" value="1"/>
</dbReference>
<dbReference type="InterPro" id="IPR013148">
    <property type="entry name" value="Glyco_hydro_32_N"/>
</dbReference>
<evidence type="ECO:0000256" key="7">
    <source>
        <dbReference type="ARBA" id="ARBA00033367"/>
    </source>
</evidence>
<dbReference type="CDD" id="cd18623">
    <property type="entry name" value="GH32_ScrB-like"/>
    <property type="match status" value="1"/>
</dbReference>
<accession>A0A7H2BF22</accession>
<dbReference type="KEGG" id="rter:IDM49_03065"/>
<dbReference type="GO" id="GO:0004564">
    <property type="term" value="F:beta-fructofuranosidase activity"/>
    <property type="evidence" value="ECO:0007669"/>
    <property type="project" value="UniProtKB-EC"/>
</dbReference>
<dbReference type="InterPro" id="IPR013189">
    <property type="entry name" value="Glyco_hydro_32_C"/>
</dbReference>
<feature type="domain" description="Glycosyl hydrolase family 32 N-terminal" evidence="10">
    <location>
        <begin position="38"/>
        <end position="353"/>
    </location>
</feature>
<dbReference type="GO" id="GO:0005737">
    <property type="term" value="C:cytoplasm"/>
    <property type="evidence" value="ECO:0007669"/>
    <property type="project" value="UniProtKB-SubCell"/>
</dbReference>
<evidence type="ECO:0000256" key="6">
    <source>
        <dbReference type="ARBA" id="ARBA00023295"/>
    </source>
</evidence>
<dbReference type="GeneID" id="96623206"/>
<dbReference type="Gene3D" id="2.60.120.560">
    <property type="entry name" value="Exo-inulinase, domain 1"/>
    <property type="match status" value="1"/>
</dbReference>
<evidence type="ECO:0000256" key="2">
    <source>
        <dbReference type="ARBA" id="ARBA00009902"/>
    </source>
</evidence>
<dbReference type="UniPathway" id="UPA00238"/>
<evidence type="ECO:0000259" key="10">
    <source>
        <dbReference type="Pfam" id="PF00251"/>
    </source>
</evidence>
<dbReference type="Pfam" id="PF08244">
    <property type="entry name" value="Glyco_hydro_32C"/>
    <property type="match status" value="1"/>
</dbReference>
<comment type="function">
    <text evidence="9">Enables the bacterium to metabolize sucrose as a sole carbon source.</text>
</comment>
<dbReference type="SUPFAM" id="SSF49899">
    <property type="entry name" value="Concanavalin A-like lectins/glucanases"/>
    <property type="match status" value="1"/>
</dbReference>
<feature type="domain" description="Glycosyl hydrolase family 32 C-terminal" evidence="11">
    <location>
        <begin position="379"/>
        <end position="496"/>
    </location>
</feature>
<sequence length="501" mass="56903">MVDRTPHANPAQLYANAEHEYRTWHETVINDPDYPVLHLAPPVGRLNDPNGLFYDKGIYHAFYQYAPTHPEHQVFWRHATSTDLLHWQDDKSAIDPVDWYDKRGCYSGSAFIAPDGTYEFYYTGNVKDENEVRSSYQCLVTSDDECETFVKQHDVNPLIMSQPEGYTAHFRDPKVWEEDGKYYALLGAQHDDLTGAILKYSSDDRRNWTFDGEITFDKPFEQHMGYMWECPAVARMTDTATGQVRDVLIFSPQGMDAAGNRFANLYQCGYVVGELNGTHFTLDSEFIELDAGFEFYAPQPFYNIEGENGEITIGAWCGLSDQDMHPSWENHWLHCLTLPRIFTLTNGRIVQRPADQINDELTLNATEFIDGEVAAIKDQRVFRVSGTVDVSNGPVSLELHDQAGKTMYVTFAEKSVVMDRSGNRYLAAGKTRTADLSAKAERTFDLIVDSSVVEIFIDGGETTFTARCYFNDDSRTLKFTNEFSQDASSQVSDLKFAALQK</sequence>
<comment type="similarity">
    <text evidence="2 8">Belongs to the glycosyl hydrolase 32 family.</text>
</comment>
<gene>
    <name evidence="12" type="ORF">IDM49_03065</name>
</gene>
<dbReference type="EC" id="3.2.1.26" evidence="3 8"/>
<dbReference type="GO" id="GO:0005985">
    <property type="term" value="P:sucrose metabolic process"/>
    <property type="evidence" value="ECO:0007669"/>
    <property type="project" value="UniProtKB-UniPathway"/>
</dbReference>
<comment type="pathway">
    <text evidence="1 9">Glycan biosynthesis; sucrose metabolism.</text>
</comment>
<comment type="catalytic activity">
    <reaction evidence="8">
        <text>Hydrolysis of terminal non-reducing beta-D-fructofuranoside residues in beta-D-fructofuranosides.</text>
        <dbReference type="EC" id="3.2.1.26"/>
    </reaction>
</comment>
<keyword evidence="6 8" id="KW-0326">Glycosidase</keyword>
<name>A0A7H2BF22_9MICC</name>
<evidence type="ECO:0000256" key="1">
    <source>
        <dbReference type="ARBA" id="ARBA00004914"/>
    </source>
</evidence>
<proteinExistence type="inferred from homology"/>
<dbReference type="Pfam" id="PF00251">
    <property type="entry name" value="Glyco_hydro_32N"/>
    <property type="match status" value="1"/>
</dbReference>
<keyword evidence="5 8" id="KW-0378">Hydrolase</keyword>
<dbReference type="SMART" id="SM00640">
    <property type="entry name" value="Glyco_32"/>
    <property type="match status" value="1"/>
</dbReference>
<organism evidence="12 13">
    <name type="scientific">Rothia terrae</name>
    <dbReference type="NCBI Taxonomy" id="396015"/>
    <lineage>
        <taxon>Bacteria</taxon>
        <taxon>Bacillati</taxon>
        <taxon>Actinomycetota</taxon>
        <taxon>Actinomycetes</taxon>
        <taxon>Micrococcales</taxon>
        <taxon>Micrococcaceae</taxon>
        <taxon>Rothia</taxon>
    </lineage>
</organism>
<keyword evidence="9" id="KW-0963">Cytoplasm</keyword>
<dbReference type="InterPro" id="IPR001362">
    <property type="entry name" value="Glyco_hydro_32"/>
</dbReference>
<comment type="subcellular location">
    <subcellularLocation>
        <location evidence="9">Cytoplasm</location>
    </subcellularLocation>
</comment>
<dbReference type="NCBIfam" id="TIGR01322">
    <property type="entry name" value="scrB_fam"/>
    <property type="match status" value="1"/>
</dbReference>
<dbReference type="EMBL" id="CP061539">
    <property type="protein sequence ID" value="QNV38268.1"/>
    <property type="molecule type" value="Genomic_DNA"/>
</dbReference>
<evidence type="ECO:0000256" key="8">
    <source>
        <dbReference type="RuleBase" id="RU362110"/>
    </source>
</evidence>
<evidence type="ECO:0000256" key="5">
    <source>
        <dbReference type="ARBA" id="ARBA00022801"/>
    </source>
</evidence>
<evidence type="ECO:0000256" key="3">
    <source>
        <dbReference type="ARBA" id="ARBA00012758"/>
    </source>
</evidence>
<dbReference type="InterPro" id="IPR051214">
    <property type="entry name" value="GH32_Enzymes"/>
</dbReference>
<evidence type="ECO:0000259" key="11">
    <source>
        <dbReference type="Pfam" id="PF08244"/>
    </source>
</evidence>
<protein>
    <recommendedName>
        <fullName evidence="4 8">Sucrose-6-phosphate hydrolase</fullName>
        <ecNumber evidence="3 8">3.2.1.26</ecNumber>
    </recommendedName>
    <alternativeName>
        <fullName evidence="7 9">Invertase</fullName>
    </alternativeName>
</protein>
<dbReference type="InterPro" id="IPR023296">
    <property type="entry name" value="Glyco_hydro_beta-prop_sf"/>
</dbReference>
<dbReference type="AlphaFoldDB" id="A0A7H2BF22"/>
<dbReference type="Proteomes" id="UP000516404">
    <property type="component" value="Chromosome"/>
</dbReference>
<dbReference type="PANTHER" id="PTHR43101">
    <property type="entry name" value="BETA-FRUCTOSIDASE"/>
    <property type="match status" value="1"/>
</dbReference>
<evidence type="ECO:0000256" key="4">
    <source>
        <dbReference type="ARBA" id="ARBA00019623"/>
    </source>
</evidence>
<dbReference type="InterPro" id="IPR013320">
    <property type="entry name" value="ConA-like_dom_sf"/>
</dbReference>
<dbReference type="SUPFAM" id="SSF75005">
    <property type="entry name" value="Arabinanase/levansucrase/invertase"/>
    <property type="match status" value="1"/>
</dbReference>
<evidence type="ECO:0000313" key="13">
    <source>
        <dbReference type="Proteomes" id="UP000516404"/>
    </source>
</evidence>
<dbReference type="Gene3D" id="2.115.10.20">
    <property type="entry name" value="Glycosyl hydrolase domain, family 43"/>
    <property type="match status" value="1"/>
</dbReference>
<dbReference type="InterPro" id="IPR006232">
    <property type="entry name" value="Suc6P_hydrolase"/>
</dbReference>
<keyword evidence="9" id="KW-0119">Carbohydrate metabolism</keyword>
<dbReference type="InterPro" id="IPR018053">
    <property type="entry name" value="Glyco_hydro_32_AS"/>
</dbReference>
<reference evidence="12 13" key="1">
    <citation type="submission" date="2020-09" db="EMBL/GenBank/DDBJ databases">
        <title>Investigation of environmental microbes.</title>
        <authorList>
            <person name="Ou Y."/>
            <person name="Kang Q."/>
        </authorList>
    </citation>
    <scope>NUCLEOTIDE SEQUENCE [LARGE SCALE GENOMIC DNA]</scope>
    <source>
        <strain evidence="12 13">KJZ-14</strain>
    </source>
</reference>
<keyword evidence="13" id="KW-1185">Reference proteome</keyword>
<dbReference type="PANTHER" id="PTHR43101:SF1">
    <property type="entry name" value="BETA-FRUCTOSIDASE"/>
    <property type="match status" value="1"/>
</dbReference>